<organism evidence="2 3">
    <name type="scientific">Halobium palmae</name>
    <dbReference type="NCBI Taxonomy" id="1776492"/>
    <lineage>
        <taxon>Archaea</taxon>
        <taxon>Methanobacteriati</taxon>
        <taxon>Methanobacteriota</taxon>
        <taxon>Stenosarchaea group</taxon>
        <taxon>Halobacteria</taxon>
        <taxon>Halobacteriales</taxon>
        <taxon>Haloferacaceae</taxon>
        <taxon>Halobium</taxon>
    </lineage>
</organism>
<gene>
    <name evidence="2" type="ORF">ACFQE1_21040</name>
</gene>
<evidence type="ECO:0000256" key="1">
    <source>
        <dbReference type="SAM" id="MobiDB-lite"/>
    </source>
</evidence>
<dbReference type="EC" id="4.1.1.31" evidence="2"/>
<evidence type="ECO:0000313" key="3">
    <source>
        <dbReference type="Proteomes" id="UP001596328"/>
    </source>
</evidence>
<protein>
    <submittedName>
        <fullName evidence="2">Phosphoenolpyruvate carboxylase</fullName>
        <ecNumber evidence="2">4.1.1.31</ecNumber>
    </submittedName>
</protein>
<comment type="caution">
    <text evidence="2">The sequence shown here is derived from an EMBL/GenBank/DDBJ whole genome shotgun (WGS) entry which is preliminary data.</text>
</comment>
<dbReference type="PANTHER" id="PTHR30523">
    <property type="entry name" value="PHOSPHOENOLPYRUVATE CARBOXYLASE"/>
    <property type="match status" value="1"/>
</dbReference>
<dbReference type="PANTHER" id="PTHR30523:SF6">
    <property type="entry name" value="PHOSPHOENOLPYRUVATE CARBOXYLASE"/>
    <property type="match status" value="1"/>
</dbReference>
<feature type="region of interest" description="Disordered" evidence="1">
    <location>
        <begin position="95"/>
        <end position="119"/>
    </location>
</feature>
<proteinExistence type="predicted"/>
<dbReference type="Proteomes" id="UP001596328">
    <property type="component" value="Unassembled WGS sequence"/>
</dbReference>
<keyword evidence="3" id="KW-1185">Reference proteome</keyword>
<dbReference type="GO" id="GO:0008964">
    <property type="term" value="F:phosphoenolpyruvate carboxylase activity"/>
    <property type="evidence" value="ECO:0007669"/>
    <property type="project" value="UniProtKB-EC"/>
</dbReference>
<dbReference type="Pfam" id="PF00311">
    <property type="entry name" value="PEPcase"/>
    <property type="match status" value="1"/>
</dbReference>
<dbReference type="EMBL" id="JBHSWU010001415">
    <property type="protein sequence ID" value="MFC6726812.1"/>
    <property type="molecule type" value="Genomic_DNA"/>
</dbReference>
<name>A0ABD5S5I9_9EURY</name>
<feature type="non-terminal residue" evidence="2">
    <location>
        <position position="119"/>
    </location>
</feature>
<reference evidence="2 3" key="1">
    <citation type="journal article" date="2019" name="Int. J. Syst. Evol. Microbiol.">
        <title>The Global Catalogue of Microorganisms (GCM) 10K type strain sequencing project: providing services to taxonomists for standard genome sequencing and annotation.</title>
        <authorList>
            <consortium name="The Broad Institute Genomics Platform"/>
            <consortium name="The Broad Institute Genome Sequencing Center for Infectious Disease"/>
            <person name="Wu L."/>
            <person name="Ma J."/>
        </authorList>
    </citation>
    <scope>NUCLEOTIDE SEQUENCE [LARGE SCALE GENOMIC DNA]</scope>
    <source>
        <strain evidence="2 3">NBRC 111368</strain>
    </source>
</reference>
<dbReference type="InterPro" id="IPR015813">
    <property type="entry name" value="Pyrv/PenolPyrv_kinase-like_dom"/>
</dbReference>
<dbReference type="InterPro" id="IPR021135">
    <property type="entry name" value="PEP_COase"/>
</dbReference>
<keyword evidence="2" id="KW-0456">Lyase</keyword>
<dbReference type="SUPFAM" id="SSF51621">
    <property type="entry name" value="Phosphoenolpyruvate/pyruvate domain"/>
    <property type="match status" value="1"/>
</dbReference>
<evidence type="ECO:0000313" key="2">
    <source>
        <dbReference type="EMBL" id="MFC6726812.1"/>
    </source>
</evidence>
<sequence>MQLHNRTVRQDVRELGALLGDVLEEQTSTADFENVEELRTAAIAYREGSVSSREPLHDVLERLDPANESVVARAFTTYFELINLAEERERVRAVRRASQEGTLDDSLDRTISDLADDAG</sequence>
<accession>A0ABD5S5I9</accession>
<dbReference type="AlphaFoldDB" id="A0ABD5S5I9"/>